<dbReference type="AlphaFoldDB" id="A0A3N2DGT8"/>
<name>A0A3N2DGT8_9GAMM</name>
<dbReference type="Proteomes" id="UP000275394">
    <property type="component" value="Unassembled WGS sequence"/>
</dbReference>
<evidence type="ECO:0000313" key="2">
    <source>
        <dbReference type="Proteomes" id="UP000275394"/>
    </source>
</evidence>
<dbReference type="OrthoDB" id="5731249at2"/>
<accession>A0A3N2DGT8</accession>
<protein>
    <submittedName>
        <fullName evidence="1">Uncharacterized protein</fullName>
    </submittedName>
</protein>
<sequence length="200" mass="22460">MNTLFINDRIESILDSASTPSALNTLIEDRLAQIDAHFDIADSATITAIITHYLRHTTHYLEEASIQLKGHLLYERCQPLFDSIEAFFQQEKELYDLLYSCYFALRVVEELNDKMLFENGHQLCKVELLRPNLLLHTLIGDPFACKLSDIASELVTTSASLSLGSAVVGQSKATNCFYDLQLRLFAANESPPNKANEIAC</sequence>
<keyword evidence="2" id="KW-1185">Reference proteome</keyword>
<reference evidence="1 2" key="1">
    <citation type="submission" date="2018-11" db="EMBL/GenBank/DDBJ databases">
        <title>Genomic Encyclopedia of Type Strains, Phase IV (KMG-IV): sequencing the most valuable type-strain genomes for metagenomic binning, comparative biology and taxonomic classification.</title>
        <authorList>
            <person name="Goeker M."/>
        </authorList>
    </citation>
    <scope>NUCLEOTIDE SEQUENCE [LARGE SCALE GENOMIC DNA]</scope>
    <source>
        <strain evidence="1 2">DSM 100316</strain>
    </source>
</reference>
<comment type="caution">
    <text evidence="1">The sequence shown here is derived from an EMBL/GenBank/DDBJ whole genome shotgun (WGS) entry which is preliminary data.</text>
</comment>
<evidence type="ECO:0000313" key="1">
    <source>
        <dbReference type="EMBL" id="ROR98982.1"/>
    </source>
</evidence>
<proteinExistence type="predicted"/>
<dbReference type="EMBL" id="RKHR01000006">
    <property type="protein sequence ID" value="ROR98982.1"/>
    <property type="molecule type" value="Genomic_DNA"/>
</dbReference>
<gene>
    <name evidence="1" type="ORF">EDC56_3222</name>
</gene>
<dbReference type="RefSeq" id="WP_123713547.1">
    <property type="nucleotide sequence ID" value="NZ_RKHR01000006.1"/>
</dbReference>
<organism evidence="1 2">
    <name type="scientific">Sinobacterium caligoides</name>
    <dbReference type="NCBI Taxonomy" id="933926"/>
    <lineage>
        <taxon>Bacteria</taxon>
        <taxon>Pseudomonadati</taxon>
        <taxon>Pseudomonadota</taxon>
        <taxon>Gammaproteobacteria</taxon>
        <taxon>Cellvibrionales</taxon>
        <taxon>Spongiibacteraceae</taxon>
        <taxon>Sinobacterium</taxon>
    </lineage>
</organism>